<evidence type="ECO:0008006" key="5">
    <source>
        <dbReference type="Google" id="ProtNLM"/>
    </source>
</evidence>
<protein>
    <recommendedName>
        <fullName evidence="5">HAT C-terminal dimerisation domain-containing protein</fullName>
    </recommendedName>
</protein>
<dbReference type="Proteomes" id="UP000005240">
    <property type="component" value="Unassembled WGS sequence"/>
</dbReference>
<evidence type="ECO:0000313" key="2">
    <source>
        <dbReference type="EMBL" id="OAW00175.1"/>
    </source>
</evidence>
<dbReference type="SUPFAM" id="SSF53098">
    <property type="entry name" value="Ribonuclease H-like"/>
    <property type="match status" value="1"/>
</dbReference>
<evidence type="ECO:0000256" key="1">
    <source>
        <dbReference type="SAM" id="MobiDB-lite"/>
    </source>
</evidence>
<dbReference type="STRING" id="630390.A0A180H5X3"/>
<dbReference type="PANTHER" id="PTHR46169">
    <property type="entry name" value="DNA REPLICATION-RELATED ELEMENT FACTOR, ISOFORM A"/>
    <property type="match status" value="1"/>
</dbReference>
<organism evidence="2">
    <name type="scientific">Puccinia triticina (isolate 1-1 / race 1 (BBBD))</name>
    <name type="common">Brown leaf rust fungus</name>
    <dbReference type="NCBI Taxonomy" id="630390"/>
    <lineage>
        <taxon>Eukaryota</taxon>
        <taxon>Fungi</taxon>
        <taxon>Dikarya</taxon>
        <taxon>Basidiomycota</taxon>
        <taxon>Pucciniomycotina</taxon>
        <taxon>Pucciniomycetes</taxon>
        <taxon>Pucciniales</taxon>
        <taxon>Pucciniaceae</taxon>
        <taxon>Puccinia</taxon>
    </lineage>
</organism>
<dbReference type="GO" id="GO:0006357">
    <property type="term" value="P:regulation of transcription by RNA polymerase II"/>
    <property type="evidence" value="ECO:0007669"/>
    <property type="project" value="TreeGrafter"/>
</dbReference>
<reference evidence="3 4" key="3">
    <citation type="journal article" date="2017" name="G3 (Bethesda)">
        <title>Comparative analysis highlights variable genome content of wheat rusts and divergence of the mating loci.</title>
        <authorList>
            <person name="Cuomo C.A."/>
            <person name="Bakkeren G."/>
            <person name="Khalil H.B."/>
            <person name="Panwar V."/>
            <person name="Joly D."/>
            <person name="Linning R."/>
            <person name="Sakthikumar S."/>
            <person name="Song X."/>
            <person name="Adiconis X."/>
            <person name="Fan L."/>
            <person name="Goldberg J.M."/>
            <person name="Levin J.Z."/>
            <person name="Young S."/>
            <person name="Zeng Q."/>
            <person name="Anikster Y."/>
            <person name="Bruce M."/>
            <person name="Wang M."/>
            <person name="Yin C."/>
            <person name="McCallum B."/>
            <person name="Szabo L.J."/>
            <person name="Hulbert S."/>
            <person name="Chen X."/>
            <person name="Fellers J.P."/>
        </authorList>
    </citation>
    <scope>NUCLEOTIDE SEQUENCE</scope>
    <source>
        <strain evidence="4">Isolate 1-1 / race 1 (BBBD)</strain>
        <strain evidence="3">isolate 1-1 / race 1 (BBBD)</strain>
    </source>
</reference>
<feature type="region of interest" description="Disordered" evidence="1">
    <location>
        <begin position="1"/>
        <end position="62"/>
    </location>
</feature>
<dbReference type="InterPro" id="IPR052717">
    <property type="entry name" value="Vacuolar_transposase_reg"/>
</dbReference>
<feature type="compositionally biased region" description="Polar residues" evidence="1">
    <location>
        <begin position="39"/>
        <end position="48"/>
    </location>
</feature>
<dbReference type="AlphaFoldDB" id="A0A180H5X3"/>
<dbReference type="VEuPathDB" id="FungiDB:PTTG_25189"/>
<evidence type="ECO:0000313" key="3">
    <source>
        <dbReference type="EnsemblFungi" id="PTTG_25189-t43_1-p1"/>
    </source>
</evidence>
<dbReference type="EnsemblFungi" id="PTTG_25189-t43_1">
    <property type="protein sequence ID" value="PTTG_25189-t43_1-p1"/>
    <property type="gene ID" value="PTTG_25189"/>
</dbReference>
<reference evidence="2" key="2">
    <citation type="submission" date="2016-05" db="EMBL/GenBank/DDBJ databases">
        <title>Comparative analysis highlights variable genome content of wheat rusts and divergence of the mating loci.</title>
        <authorList>
            <person name="Cuomo C.A."/>
            <person name="Bakkeren G."/>
            <person name="Szabo L."/>
            <person name="Khalil H."/>
            <person name="Joly D."/>
            <person name="Goldberg J."/>
            <person name="Young S."/>
            <person name="Zeng Q."/>
            <person name="Fellers J."/>
        </authorList>
    </citation>
    <scope>NUCLEOTIDE SEQUENCE [LARGE SCALE GENOMIC DNA]</scope>
    <source>
        <strain evidence="2">1-1 BBBD Race 1</strain>
    </source>
</reference>
<accession>A0A180H5X3</accession>
<sequence length="715" mass="80408">MPRSRKRLRQRSGTKENSDGNWHTESNDEQRESNDFQKDGNSTSTPSATPGGGESTDEQRLDHAKKLAQNQVSSAYASYKIPELSSQLDKYGRPMIAWPCKICGKKINRPAYDSSCTRLTPERCCKDVRFGVPRRPNLFQRLNQTASGVFCIQSINNQESPQSKDGLERNPYVILMHKGAMYLGVDAWQSPNGFDILGAVIYRLVEDGAGDFTLEANPLDFVQLRGRHTGEYLASVVQYIVEKFGLEKRICGIVSDNASNNATMVSELGTFGWKRFQGNYATVWTSKKNTVEPIELGDSNDDDEEPQNLVDCFDDANDGDDPDGEDPNTLEAEEGDLQLNDELTLSEIKDLEKELEDDLYTSASCRWSLAKFRGIATKLKKSPNSKDKFIQICREQKCKKPHNIERDVQTRWNLTCKQLVSIFRCEEAIIIWQRDKQFGTPRNLHINQEDLDLARHLVQILEPFYGFTLQISTNSLAFPYRVAEVVVLIDQITASLSTVIANEDEIYPPALQNACRAGLGITNKYYLLTDCSPIYRIAMVLHPFFKDEYFKLAKWPQDWIDEALDLTRKMFDKWYKPRRATLTAGPSKTAVSKPQTGVLARLGAAAAARSADALSDPVDIWLSGGLILDDGAPVNGLKWWAKQKRAGNTHHGLLQMALDVLCCPSTTVDIEHTFNFGRDYVSARRHNISAKSVSRGMTLSFYSKNNKQGWTSGSS</sequence>
<dbReference type="GO" id="GO:0005634">
    <property type="term" value="C:nucleus"/>
    <property type="evidence" value="ECO:0007669"/>
    <property type="project" value="TreeGrafter"/>
</dbReference>
<reference evidence="2" key="1">
    <citation type="submission" date="2009-11" db="EMBL/GenBank/DDBJ databases">
        <authorList>
            <consortium name="The Broad Institute Genome Sequencing Platform"/>
            <person name="Ward D."/>
            <person name="Feldgarden M."/>
            <person name="Earl A."/>
            <person name="Young S.K."/>
            <person name="Zeng Q."/>
            <person name="Koehrsen M."/>
            <person name="Alvarado L."/>
            <person name="Berlin A."/>
            <person name="Bochicchio J."/>
            <person name="Borenstein D."/>
            <person name="Chapman S.B."/>
            <person name="Chen Z."/>
            <person name="Engels R."/>
            <person name="Freedman E."/>
            <person name="Gellesch M."/>
            <person name="Goldberg J."/>
            <person name="Griggs A."/>
            <person name="Gujja S."/>
            <person name="Heilman E."/>
            <person name="Heiman D."/>
            <person name="Hepburn T."/>
            <person name="Howarth C."/>
            <person name="Jen D."/>
            <person name="Larson L."/>
            <person name="Lewis B."/>
            <person name="Mehta T."/>
            <person name="Park D."/>
            <person name="Pearson M."/>
            <person name="Roberts A."/>
            <person name="Saif S."/>
            <person name="Shea T."/>
            <person name="Shenoy N."/>
            <person name="Sisk P."/>
            <person name="Stolte C."/>
            <person name="Sykes S."/>
            <person name="Thomson T."/>
            <person name="Walk T."/>
            <person name="White J."/>
            <person name="Yandava C."/>
            <person name="Izard J."/>
            <person name="Baranova O.V."/>
            <person name="Blanton J.M."/>
            <person name="Tanner A.C."/>
            <person name="Dewhirst F.E."/>
            <person name="Haas B."/>
            <person name="Nusbaum C."/>
            <person name="Birren B."/>
        </authorList>
    </citation>
    <scope>NUCLEOTIDE SEQUENCE [LARGE SCALE GENOMIC DNA]</scope>
    <source>
        <strain evidence="2">1-1 BBBD Race 1</strain>
    </source>
</reference>
<dbReference type="OrthoDB" id="2661839at2759"/>
<feature type="compositionally biased region" description="Basic and acidic residues" evidence="1">
    <location>
        <begin position="25"/>
        <end position="38"/>
    </location>
</feature>
<reference evidence="3" key="4">
    <citation type="submission" date="2025-05" db="UniProtKB">
        <authorList>
            <consortium name="EnsemblFungi"/>
        </authorList>
    </citation>
    <scope>IDENTIFICATION</scope>
    <source>
        <strain evidence="3">isolate 1-1 / race 1 (BBBD)</strain>
    </source>
</reference>
<name>A0A180H5X3_PUCT1</name>
<dbReference type="EMBL" id="ADAS02000001">
    <property type="protein sequence ID" value="OAW00175.1"/>
    <property type="molecule type" value="Genomic_DNA"/>
</dbReference>
<evidence type="ECO:0000313" key="4">
    <source>
        <dbReference type="Proteomes" id="UP000005240"/>
    </source>
</evidence>
<keyword evidence="4" id="KW-1185">Reference proteome</keyword>
<feature type="compositionally biased region" description="Basic residues" evidence="1">
    <location>
        <begin position="1"/>
        <end position="12"/>
    </location>
</feature>
<proteinExistence type="predicted"/>
<gene>
    <name evidence="2" type="ORF">PTTG_25189</name>
</gene>
<dbReference type="InterPro" id="IPR012337">
    <property type="entry name" value="RNaseH-like_sf"/>
</dbReference>
<dbReference type="PANTHER" id="PTHR46169:SF15">
    <property type="entry name" value="INNER CENTROMERE PROTEIN A-LIKE ISOFORM X1-RELATED"/>
    <property type="match status" value="1"/>
</dbReference>